<evidence type="ECO:0000256" key="1">
    <source>
        <dbReference type="SAM" id="MobiDB-lite"/>
    </source>
</evidence>
<reference evidence="2" key="1">
    <citation type="submission" date="2023-08" db="EMBL/GenBank/DDBJ databases">
        <title>Black Yeasts Isolated from many extreme environments.</title>
        <authorList>
            <person name="Coleine C."/>
            <person name="Stajich J.E."/>
            <person name="Selbmann L."/>
        </authorList>
    </citation>
    <scope>NUCLEOTIDE SEQUENCE</scope>
    <source>
        <strain evidence="2">CCFEE 5810</strain>
    </source>
</reference>
<dbReference type="AlphaFoldDB" id="A0AAN8A257"/>
<sequence>MNSTSVRLILNTEGLLIDATICARLKIESGKKTNAATSGDNASAFSSSTDGKGGRETTTSHSKDGKTIVQKIFGGSDEKSEDSVSVGDEKSGAHASAGSGSFASSGKGSASAGIVDGKAVSDAN</sequence>
<comment type="caution">
    <text evidence="2">The sequence shown here is derived from an EMBL/GenBank/DDBJ whole genome shotgun (WGS) entry which is preliminary data.</text>
</comment>
<evidence type="ECO:0000313" key="2">
    <source>
        <dbReference type="EMBL" id="KAK5697344.1"/>
    </source>
</evidence>
<gene>
    <name evidence="2" type="ORF">LTR97_007482</name>
</gene>
<feature type="region of interest" description="Disordered" evidence="1">
    <location>
        <begin position="31"/>
        <end position="124"/>
    </location>
</feature>
<accession>A0AAN8A257</accession>
<dbReference type="Proteomes" id="UP001310594">
    <property type="component" value="Unassembled WGS sequence"/>
</dbReference>
<protein>
    <submittedName>
        <fullName evidence="2">Uncharacterized protein</fullName>
    </submittedName>
</protein>
<evidence type="ECO:0000313" key="3">
    <source>
        <dbReference type="Proteomes" id="UP001310594"/>
    </source>
</evidence>
<feature type="compositionally biased region" description="Basic and acidic residues" evidence="1">
    <location>
        <begin position="76"/>
        <end position="92"/>
    </location>
</feature>
<dbReference type="EMBL" id="JAVRQU010000011">
    <property type="protein sequence ID" value="KAK5697344.1"/>
    <property type="molecule type" value="Genomic_DNA"/>
</dbReference>
<feature type="compositionally biased region" description="Polar residues" evidence="1">
    <location>
        <begin position="32"/>
        <end position="60"/>
    </location>
</feature>
<proteinExistence type="predicted"/>
<organism evidence="2 3">
    <name type="scientific">Elasticomyces elasticus</name>
    <dbReference type="NCBI Taxonomy" id="574655"/>
    <lineage>
        <taxon>Eukaryota</taxon>
        <taxon>Fungi</taxon>
        <taxon>Dikarya</taxon>
        <taxon>Ascomycota</taxon>
        <taxon>Pezizomycotina</taxon>
        <taxon>Dothideomycetes</taxon>
        <taxon>Dothideomycetidae</taxon>
        <taxon>Mycosphaerellales</taxon>
        <taxon>Teratosphaeriaceae</taxon>
        <taxon>Elasticomyces</taxon>
    </lineage>
</organism>
<name>A0AAN8A257_9PEZI</name>
<feature type="compositionally biased region" description="Low complexity" evidence="1">
    <location>
        <begin position="93"/>
        <end position="113"/>
    </location>
</feature>